<feature type="transmembrane region" description="Helical" evidence="10">
    <location>
        <begin position="37"/>
        <end position="58"/>
    </location>
</feature>
<comment type="similarity">
    <text evidence="2">Belongs to the acyltransferase 3 family.</text>
</comment>
<feature type="transmembrane region" description="Helical" evidence="10">
    <location>
        <begin position="384"/>
        <end position="404"/>
    </location>
</feature>
<feature type="transmembrane region" description="Helical" evidence="10">
    <location>
        <begin position="12"/>
        <end position="31"/>
    </location>
</feature>
<feature type="compositionally biased region" description="Basic and acidic residues" evidence="9">
    <location>
        <begin position="425"/>
        <end position="444"/>
    </location>
</feature>
<evidence type="ECO:0000256" key="3">
    <source>
        <dbReference type="ARBA" id="ARBA00022475"/>
    </source>
</evidence>
<dbReference type="InterPro" id="IPR036514">
    <property type="entry name" value="SGNH_hydro_sf"/>
</dbReference>
<dbReference type="EMBL" id="CP022983">
    <property type="protein sequence ID" value="ASV66619.1"/>
    <property type="molecule type" value="Genomic_DNA"/>
</dbReference>
<evidence type="ECO:0000256" key="1">
    <source>
        <dbReference type="ARBA" id="ARBA00004651"/>
    </source>
</evidence>
<reference evidence="12 13" key="1">
    <citation type="submission" date="2017-08" db="EMBL/GenBank/DDBJ databases">
        <title>Complete Genome Sequence of Bacillus kochii Oregon-R-modENCODE STRAIN BDGP4, isolated from Drosophila melanogaster gut.</title>
        <authorList>
            <person name="Wan K.H."/>
            <person name="Yu C."/>
            <person name="Park S."/>
            <person name="Hammonds A.S."/>
            <person name="Booth B.W."/>
            <person name="Celniker S.E."/>
        </authorList>
    </citation>
    <scope>NUCLEOTIDE SEQUENCE [LARGE SCALE GENOMIC DNA]</scope>
    <source>
        <strain evidence="12 13">BDGP4</strain>
    </source>
</reference>
<dbReference type="OrthoDB" id="9796461at2"/>
<keyword evidence="13" id="KW-1185">Reference proteome</keyword>
<dbReference type="CDD" id="cd01840">
    <property type="entry name" value="SGNH_hydrolase_yrhL_like"/>
    <property type="match status" value="1"/>
</dbReference>
<feature type="transmembrane region" description="Helical" evidence="10">
    <location>
        <begin position="149"/>
        <end position="165"/>
    </location>
</feature>
<name>A0A248TEN4_9BACI</name>
<dbReference type="GO" id="GO:0009103">
    <property type="term" value="P:lipopolysaccharide biosynthetic process"/>
    <property type="evidence" value="ECO:0007669"/>
    <property type="project" value="TreeGrafter"/>
</dbReference>
<feature type="transmembrane region" description="Helical" evidence="10">
    <location>
        <begin position="333"/>
        <end position="351"/>
    </location>
</feature>
<evidence type="ECO:0000256" key="4">
    <source>
        <dbReference type="ARBA" id="ARBA00022679"/>
    </source>
</evidence>
<feature type="transmembrane region" description="Helical" evidence="10">
    <location>
        <begin position="306"/>
        <end position="327"/>
    </location>
</feature>
<evidence type="ECO:0000256" key="5">
    <source>
        <dbReference type="ARBA" id="ARBA00022692"/>
    </source>
</evidence>
<evidence type="ECO:0000256" key="8">
    <source>
        <dbReference type="ARBA" id="ARBA00023315"/>
    </source>
</evidence>
<dbReference type="KEGG" id="bko:CKF48_04355"/>
<keyword evidence="3" id="KW-1003">Cell membrane</keyword>
<feature type="domain" description="Acyltransferase 3" evidence="11">
    <location>
        <begin position="11"/>
        <end position="343"/>
    </location>
</feature>
<feature type="transmembrane region" description="Helical" evidence="10">
    <location>
        <begin position="79"/>
        <end position="98"/>
    </location>
</feature>
<dbReference type="PANTHER" id="PTHR23028:SF53">
    <property type="entry name" value="ACYL_TRANSF_3 DOMAIN-CONTAINING PROTEIN"/>
    <property type="match status" value="1"/>
</dbReference>
<comment type="subcellular location">
    <subcellularLocation>
        <location evidence="1">Cell membrane</location>
        <topology evidence="1">Multi-pass membrane protein</topology>
    </subcellularLocation>
</comment>
<organism evidence="12 13">
    <name type="scientific">Cytobacillus kochii</name>
    <dbReference type="NCBI Taxonomy" id="859143"/>
    <lineage>
        <taxon>Bacteria</taxon>
        <taxon>Bacillati</taxon>
        <taxon>Bacillota</taxon>
        <taxon>Bacilli</taxon>
        <taxon>Bacillales</taxon>
        <taxon>Bacillaceae</taxon>
        <taxon>Cytobacillus</taxon>
    </lineage>
</organism>
<proteinExistence type="inferred from homology"/>
<keyword evidence="4 12" id="KW-0808">Transferase</keyword>
<evidence type="ECO:0000256" key="6">
    <source>
        <dbReference type="ARBA" id="ARBA00022989"/>
    </source>
</evidence>
<feature type="transmembrane region" description="Helical" evidence="10">
    <location>
        <begin position="262"/>
        <end position="285"/>
    </location>
</feature>
<dbReference type="InterPro" id="IPR002656">
    <property type="entry name" value="Acyl_transf_3_dom"/>
</dbReference>
<keyword evidence="7 10" id="KW-0472">Membrane</keyword>
<feature type="compositionally biased region" description="Acidic residues" evidence="9">
    <location>
        <begin position="445"/>
        <end position="461"/>
    </location>
</feature>
<evidence type="ECO:0000313" key="12">
    <source>
        <dbReference type="EMBL" id="ASV66619.1"/>
    </source>
</evidence>
<gene>
    <name evidence="12" type="ORF">CKF48_04355</name>
</gene>
<evidence type="ECO:0000256" key="9">
    <source>
        <dbReference type="SAM" id="MobiDB-lite"/>
    </source>
</evidence>
<dbReference type="GO" id="GO:0005886">
    <property type="term" value="C:plasma membrane"/>
    <property type="evidence" value="ECO:0007669"/>
    <property type="project" value="UniProtKB-SubCell"/>
</dbReference>
<dbReference type="Proteomes" id="UP000215137">
    <property type="component" value="Chromosome"/>
</dbReference>
<feature type="region of interest" description="Disordered" evidence="9">
    <location>
        <begin position="408"/>
        <end position="466"/>
    </location>
</feature>
<dbReference type="AlphaFoldDB" id="A0A248TEN4"/>
<sequence>MKKKTHTHYITGLDGLRAIAVLAVIAYHFRFDWAEGGFLGVSLFFVLSGYLITSTLLPDQNKSMKLDLKKFWVGRARRLLPASYAMIFITFVWVVLFHQNLLSVMRGDALASLFYVSNWWFIFHEVSYFDSFAAPSPIKNLWSLAIEEQFYLLWPLALTALIYIFKHRATVSKIIFLGALLSCLWMSLQYDPNGDPSRVYYGTDTRSFELLIGCWLALVWPMKRLSAKKLSPQLKQTLNVTSVGALVILLLCMFTINEYNPFLYIGGLFLIALLSAVVIACVCHPSSILSKWLSWKPLRWIGTRSYGIYLWHYPIIILTTPLDQIAAPQLWRVLLQLIAIFAIAEVSYRFLEQPIRKYGFRAFFKNFKKINPLKWKSLNVQCRVGAAFVPLVAIIFIAGMTGVVKGEEQEEKPTELVISQENSEDQPKEETKEEASNVPEKNDSSEEAPEENTEGTEEVENEAEKQAEPLPAAEHYNQILAIGDSLMLDVAPSLQLRFPAITIDAKVGRQVHQAVDVSQQYTSFNQKGNAIIFMLGTNGFFREKHLDELVDLFSEADIYLVNTKVPRSWEEDVNKALLEKAEVEDHVTLVDWHKLGENHPEYFGGDGVHVGKTGAESLAELIETEMNNYIEASIEEK</sequence>
<keyword evidence="6 10" id="KW-1133">Transmembrane helix</keyword>
<keyword evidence="5 10" id="KW-0812">Transmembrane</keyword>
<dbReference type="GO" id="GO:0016747">
    <property type="term" value="F:acyltransferase activity, transferring groups other than amino-acyl groups"/>
    <property type="evidence" value="ECO:0007669"/>
    <property type="project" value="InterPro"/>
</dbReference>
<dbReference type="PANTHER" id="PTHR23028">
    <property type="entry name" value="ACETYLTRANSFERASE"/>
    <property type="match status" value="1"/>
</dbReference>
<dbReference type="Gene3D" id="3.40.50.1110">
    <property type="entry name" value="SGNH hydrolase"/>
    <property type="match status" value="1"/>
</dbReference>
<dbReference type="RefSeq" id="WP_095370194.1">
    <property type="nucleotide sequence ID" value="NZ_CP022983.1"/>
</dbReference>
<evidence type="ECO:0000313" key="13">
    <source>
        <dbReference type="Proteomes" id="UP000215137"/>
    </source>
</evidence>
<dbReference type="SUPFAM" id="SSF52266">
    <property type="entry name" value="SGNH hydrolase"/>
    <property type="match status" value="1"/>
</dbReference>
<keyword evidence="8" id="KW-0012">Acyltransferase</keyword>
<evidence type="ECO:0000256" key="7">
    <source>
        <dbReference type="ARBA" id="ARBA00023136"/>
    </source>
</evidence>
<dbReference type="Pfam" id="PF01757">
    <property type="entry name" value="Acyl_transf_3"/>
    <property type="match status" value="1"/>
</dbReference>
<evidence type="ECO:0000259" key="11">
    <source>
        <dbReference type="Pfam" id="PF01757"/>
    </source>
</evidence>
<dbReference type="InterPro" id="IPR050879">
    <property type="entry name" value="Acyltransferase_3"/>
</dbReference>
<feature type="transmembrane region" description="Helical" evidence="10">
    <location>
        <begin position="237"/>
        <end position="256"/>
    </location>
</feature>
<evidence type="ECO:0000256" key="2">
    <source>
        <dbReference type="ARBA" id="ARBA00007400"/>
    </source>
</evidence>
<accession>A0A248TEN4</accession>
<evidence type="ECO:0000256" key="10">
    <source>
        <dbReference type="SAM" id="Phobius"/>
    </source>
</evidence>
<protein>
    <submittedName>
        <fullName evidence="12">Acetyltransferase</fullName>
    </submittedName>
</protein>